<sequence length="809" mass="91667">MKMCDPNDNGSDLILDSYNSISTENKPFFTDSEIMNVTDPAKHVHDLSLMGVRKRKAQDLFSYHKDCKVQRKSVDKIHLSINSSSLNSSPHDQHDAAIIAEDDDTEKYLTNSSKKNKDVKKNIQEGEKTKAGNGSDEVPVFNSPSLQVVTDDYGELVVTLYSTPETDQNIPKNQNVEATSASTYLKEDQPTTIFLSSDYLNTNENTEMQTPSIENPEEDVVYTLVPPTTTASNTSNRAKTALKSTAKLLKHNQTLSGVPESVKDPVRNVWVTVKEHKEQLKQCGHTWTKGTWSNEEVQILKQNIKDYCEKNNIKNVADLIFTSDKEMRKDFYPSLCVGLNRPLFAVYRRVKRMFDKRNHKGKYSEEEVNKLKELRKIYGRDWSIIGQELGRSSDSVKDRCRLIKDDLTTGRWTSIEERKLDFAVHAVTDTKPGESVTDGVSWPLVAEIVKTRTEKQCRTKWLNYLNWKMLEGEQWTKNDDKSLVDKISQLDVMAENQIDWFEMCEGWKSARSPQWLRLKWNCLKKQIADSEAEKLTFKETVAFLKTHFSHRTVKTWDKAKNTCYKPEGKYTKISPADLQALRNRGVRILSKEDLELDDTSNITTSVISQSEDTTSAPLFIQTTDPDHLVSEELLNSSPNVGSPRSDSLRFRIPAESSDGEEKTQFSNSLLCEDGESQLPIGTYHLTSTSSDGIYIIQAAPDSGSEEVTLTTDDDRYVNITFAPEVFNTMLKLNSSKLADDDTEVTSSGQADDVTYDSTVESGVKYVFHVQDRITFSNAVVTSQLMTSLCFQCTSCSRRTVLCLAAWRKM</sequence>
<dbReference type="GO" id="GO:0000978">
    <property type="term" value="F:RNA polymerase II cis-regulatory region sequence-specific DNA binding"/>
    <property type="evidence" value="ECO:0007669"/>
    <property type="project" value="TreeGrafter"/>
</dbReference>
<comment type="subcellular location">
    <subcellularLocation>
        <location evidence="1">Nucleus</location>
    </subcellularLocation>
</comment>
<dbReference type="Gene3D" id="1.10.10.60">
    <property type="entry name" value="Homeodomain-like"/>
    <property type="match status" value="2"/>
</dbReference>
<evidence type="ECO:0000313" key="6">
    <source>
        <dbReference type="EMBL" id="CAB3238393.1"/>
    </source>
</evidence>
<dbReference type="PANTHER" id="PTHR46380">
    <property type="entry name" value="CYCLIN-D-BINDING MYB-LIKE TRANSCRIPTION FACTOR 1"/>
    <property type="match status" value="1"/>
</dbReference>
<protein>
    <submittedName>
        <fullName evidence="6">Cyclin-D-binding Myb-like transcription factor 1</fullName>
    </submittedName>
</protein>
<dbReference type="AlphaFoldDB" id="A0A6F9DAH5"/>
<dbReference type="InterPro" id="IPR051651">
    <property type="entry name" value="DMTF1_DNA-bind_reg"/>
</dbReference>
<evidence type="ECO:0000256" key="1">
    <source>
        <dbReference type="ARBA" id="ARBA00004123"/>
    </source>
</evidence>
<dbReference type="GO" id="GO:0005634">
    <property type="term" value="C:nucleus"/>
    <property type="evidence" value="ECO:0007669"/>
    <property type="project" value="UniProtKB-SubCell"/>
</dbReference>
<feature type="domain" description="Myb-like" evidence="4">
    <location>
        <begin position="355"/>
        <end position="399"/>
    </location>
</feature>
<dbReference type="InterPro" id="IPR017930">
    <property type="entry name" value="Myb_dom"/>
</dbReference>
<dbReference type="PROSITE" id="PS50090">
    <property type="entry name" value="MYB_LIKE"/>
    <property type="match status" value="2"/>
</dbReference>
<feature type="domain" description="Myb-like" evidence="4">
    <location>
        <begin position="404"/>
        <end position="465"/>
    </location>
</feature>
<evidence type="ECO:0000256" key="3">
    <source>
        <dbReference type="ARBA" id="ARBA00023242"/>
    </source>
</evidence>
<dbReference type="SMART" id="SM00717">
    <property type="entry name" value="SANT"/>
    <property type="match status" value="4"/>
</dbReference>
<dbReference type="PROSITE" id="PS51294">
    <property type="entry name" value="HTH_MYB"/>
    <property type="match status" value="2"/>
</dbReference>
<feature type="domain" description="HTH myb-type" evidence="5">
    <location>
        <begin position="355"/>
        <end position="407"/>
    </location>
</feature>
<dbReference type="InterPro" id="IPR001005">
    <property type="entry name" value="SANT/Myb"/>
</dbReference>
<dbReference type="GO" id="GO:0000981">
    <property type="term" value="F:DNA-binding transcription factor activity, RNA polymerase II-specific"/>
    <property type="evidence" value="ECO:0007669"/>
    <property type="project" value="TreeGrafter"/>
</dbReference>
<dbReference type="SUPFAM" id="SSF46689">
    <property type="entry name" value="Homeodomain-like"/>
    <property type="match status" value="2"/>
</dbReference>
<organism evidence="6">
    <name type="scientific">Phallusia mammillata</name>
    <dbReference type="NCBI Taxonomy" id="59560"/>
    <lineage>
        <taxon>Eukaryota</taxon>
        <taxon>Metazoa</taxon>
        <taxon>Chordata</taxon>
        <taxon>Tunicata</taxon>
        <taxon>Ascidiacea</taxon>
        <taxon>Phlebobranchia</taxon>
        <taxon>Ascidiidae</taxon>
        <taxon>Phallusia</taxon>
    </lineage>
</organism>
<accession>A0A6F9DAH5</accession>
<feature type="domain" description="HTH myb-type" evidence="5">
    <location>
        <begin position="439"/>
        <end position="469"/>
    </location>
</feature>
<dbReference type="EMBL" id="LR784550">
    <property type="protein sequence ID" value="CAB3238393.1"/>
    <property type="molecule type" value="mRNA"/>
</dbReference>
<dbReference type="CDD" id="cd00167">
    <property type="entry name" value="SANT"/>
    <property type="match status" value="2"/>
</dbReference>
<dbReference type="InterPro" id="IPR009057">
    <property type="entry name" value="Homeodomain-like_sf"/>
</dbReference>
<evidence type="ECO:0000256" key="2">
    <source>
        <dbReference type="ARBA" id="ARBA00023125"/>
    </source>
</evidence>
<evidence type="ECO:0000259" key="5">
    <source>
        <dbReference type="PROSITE" id="PS51294"/>
    </source>
</evidence>
<dbReference type="PANTHER" id="PTHR46380:SF2">
    <property type="entry name" value="CYCLIN-D-BINDING MYB-LIKE TRANSCRIPTION FACTOR 1"/>
    <property type="match status" value="1"/>
</dbReference>
<proteinExistence type="evidence at transcript level"/>
<evidence type="ECO:0000259" key="4">
    <source>
        <dbReference type="PROSITE" id="PS50090"/>
    </source>
</evidence>
<gene>
    <name evidence="6" type="primary">Dmtf1</name>
</gene>
<keyword evidence="2" id="KW-0238">DNA-binding</keyword>
<keyword evidence="3" id="KW-0539">Nucleus</keyword>
<reference evidence="6" key="1">
    <citation type="submission" date="2020-04" db="EMBL/GenBank/DDBJ databases">
        <authorList>
            <person name="Neveu A P."/>
        </authorList>
    </citation>
    <scope>NUCLEOTIDE SEQUENCE</scope>
    <source>
        <tissue evidence="6">Whole embryo</tissue>
    </source>
</reference>
<dbReference type="Pfam" id="PF00249">
    <property type="entry name" value="Myb_DNA-binding"/>
    <property type="match status" value="1"/>
</dbReference>
<name>A0A6F9DAH5_9ASCI</name>